<dbReference type="Gene3D" id="1.25.40.590">
    <property type="entry name" value="Type IV / VI secretion system, DotU"/>
    <property type="match status" value="1"/>
</dbReference>
<dbReference type="InterPro" id="IPR017732">
    <property type="entry name" value="T4/T6SS_DotU"/>
</dbReference>
<dbReference type="AlphaFoldDB" id="A0A7U7ERF8"/>
<dbReference type="Proteomes" id="UP000583387">
    <property type="component" value="Unassembled WGS sequence"/>
</dbReference>
<dbReference type="Pfam" id="PF09850">
    <property type="entry name" value="DotU"/>
    <property type="match status" value="1"/>
</dbReference>
<keyword evidence="2" id="KW-0812">Transmembrane</keyword>
<comment type="caution">
    <text evidence="4">The sequence shown here is derived from an EMBL/GenBank/DDBJ whole genome shotgun (WGS) entry which is preliminary data.</text>
</comment>
<evidence type="ECO:0000256" key="1">
    <source>
        <dbReference type="SAM" id="MobiDB-lite"/>
    </source>
</evidence>
<keyword evidence="5" id="KW-1185">Reference proteome</keyword>
<dbReference type="EMBL" id="CAJFCI010000074">
    <property type="protein sequence ID" value="CAD5109357.1"/>
    <property type="molecule type" value="Genomic_DNA"/>
</dbReference>
<dbReference type="NCBIfam" id="TIGR03349">
    <property type="entry name" value="IV_VI_DotU"/>
    <property type="match status" value="1"/>
</dbReference>
<feature type="domain" description="Type IV / VI secretion system DotU" evidence="3">
    <location>
        <begin position="53"/>
        <end position="256"/>
    </location>
</feature>
<dbReference type="InterPro" id="IPR038522">
    <property type="entry name" value="T4/T6SS_DotU_sf"/>
</dbReference>
<dbReference type="NCBIfam" id="NF038228">
    <property type="entry name" value="IcmH_DotU_IVB"/>
    <property type="match status" value="1"/>
</dbReference>
<keyword evidence="2" id="KW-1133">Transmembrane helix</keyword>
<protein>
    <recommendedName>
        <fullName evidence="3">Type IV / VI secretion system DotU domain-containing protein</fullName>
    </recommendedName>
</protein>
<organism evidence="4 5">
    <name type="scientific">Zestomonas carbonaria</name>
    <dbReference type="NCBI Taxonomy" id="2762745"/>
    <lineage>
        <taxon>Bacteria</taxon>
        <taxon>Pseudomonadati</taxon>
        <taxon>Pseudomonadota</taxon>
        <taxon>Gammaproteobacteria</taxon>
        <taxon>Pseudomonadales</taxon>
        <taxon>Pseudomonadaceae</taxon>
        <taxon>Zestomonas</taxon>
    </lineage>
</organism>
<accession>A0A7U7ERF8</accession>
<dbReference type="PANTHER" id="PTHR38033:SF1">
    <property type="entry name" value="DOTU FAMILY TYPE IV_VI SECRETION SYSTEM PROTEIN"/>
    <property type="match status" value="1"/>
</dbReference>
<name>A0A7U7ERF8_9GAMM</name>
<dbReference type="PANTHER" id="PTHR38033">
    <property type="entry name" value="MEMBRANE PROTEIN-RELATED"/>
    <property type="match status" value="1"/>
</dbReference>
<evidence type="ECO:0000259" key="3">
    <source>
        <dbReference type="Pfam" id="PF09850"/>
    </source>
</evidence>
<reference evidence="4 5" key="1">
    <citation type="submission" date="2020-08" db="EMBL/GenBank/DDBJ databases">
        <authorList>
            <person name="Criscuolo A."/>
        </authorList>
    </citation>
    <scope>NUCLEOTIDE SEQUENCE [LARGE SCALE GENOMIC DNA]</scope>
    <source>
        <strain evidence="4">CIP111764</strain>
    </source>
</reference>
<keyword evidence="2" id="KW-0472">Membrane</keyword>
<feature type="transmembrane region" description="Helical" evidence="2">
    <location>
        <begin position="236"/>
        <end position="256"/>
    </location>
</feature>
<proteinExistence type="predicted"/>
<evidence type="ECO:0000313" key="5">
    <source>
        <dbReference type="Proteomes" id="UP000583387"/>
    </source>
</evidence>
<dbReference type="RefSeq" id="WP_187672673.1">
    <property type="nucleotide sequence ID" value="NZ_CAJFCI010000074.1"/>
</dbReference>
<evidence type="ECO:0000256" key="2">
    <source>
        <dbReference type="SAM" id="Phobius"/>
    </source>
</evidence>
<feature type="region of interest" description="Disordered" evidence="1">
    <location>
        <begin position="1"/>
        <end position="20"/>
    </location>
</feature>
<gene>
    <name evidence="4" type="ORF">PSEWESI4_03654</name>
</gene>
<evidence type="ECO:0000313" key="4">
    <source>
        <dbReference type="EMBL" id="CAD5109357.1"/>
    </source>
</evidence>
<sequence length="275" mass="31643">MSSTETASRRTDYQRTTPASVVTQKQDIMFEGIQHIDHDEDLDFQLRGHGYNPMVDGALPLFGLVIRLRGMEKYEDVGGLYEMVRKQIAALDEEINQHNYDTATQLAFRYALCTFVDEAVMGTPWGSKSMWAQRSLLSAYHDETWGGEKFFTILSRMLMEPEKYRDVLEFKYLCLCLGFRGKYGLQHDNNDKSLQALIDKLHRTLRELRGDSPEQLTDASANVTSRRYRIGRQLPWWAPWIAAAALLACVYILYAMSLGNTTEQVLQSLDEILRH</sequence>